<reference evidence="2 3" key="1">
    <citation type="journal article" date="2020" name="Nature">
        <title>Six reference-quality genomes reveal evolution of bat adaptations.</title>
        <authorList>
            <person name="Jebb D."/>
            <person name="Huang Z."/>
            <person name="Pippel M."/>
            <person name="Hughes G.M."/>
            <person name="Lavrichenko K."/>
            <person name="Devanna P."/>
            <person name="Winkler S."/>
            <person name="Jermiin L.S."/>
            <person name="Skirmuntt E.C."/>
            <person name="Katzourakis A."/>
            <person name="Burkitt-Gray L."/>
            <person name="Ray D.A."/>
            <person name="Sullivan K.A.M."/>
            <person name="Roscito J.G."/>
            <person name="Kirilenko B.M."/>
            <person name="Davalos L.M."/>
            <person name="Corthals A.P."/>
            <person name="Power M.L."/>
            <person name="Jones G."/>
            <person name="Ransome R.D."/>
            <person name="Dechmann D.K.N."/>
            <person name="Locatelli A.G."/>
            <person name="Puechmaille S.J."/>
            <person name="Fedrigo O."/>
            <person name="Jarvis E.D."/>
            <person name="Hiller M."/>
            <person name="Vernes S.C."/>
            <person name="Myers E.W."/>
            <person name="Teeling E.C."/>
        </authorList>
    </citation>
    <scope>NUCLEOTIDE SEQUENCE [LARGE SCALE GENOMIC DNA]</scope>
    <source>
        <strain evidence="2">MPipKuh1</strain>
        <tissue evidence="2">Flight muscle</tissue>
    </source>
</reference>
<evidence type="ECO:0000313" key="2">
    <source>
        <dbReference type="EMBL" id="KAF6382669.1"/>
    </source>
</evidence>
<name>A0A7J8A8U4_PIPKU</name>
<dbReference type="EMBL" id="JACAGB010000002">
    <property type="protein sequence ID" value="KAF6382669.1"/>
    <property type="molecule type" value="Genomic_DNA"/>
</dbReference>
<evidence type="ECO:0000256" key="1">
    <source>
        <dbReference type="SAM" id="MobiDB-lite"/>
    </source>
</evidence>
<comment type="caution">
    <text evidence="2">The sequence shown here is derived from an EMBL/GenBank/DDBJ whole genome shotgun (WGS) entry which is preliminary data.</text>
</comment>
<accession>A0A7J8A8U4</accession>
<protein>
    <submittedName>
        <fullName evidence="2">Uncharacterized protein</fullName>
    </submittedName>
</protein>
<evidence type="ECO:0000313" key="3">
    <source>
        <dbReference type="Proteomes" id="UP000558488"/>
    </source>
</evidence>
<proteinExistence type="predicted"/>
<feature type="region of interest" description="Disordered" evidence="1">
    <location>
        <begin position="1"/>
        <end position="62"/>
    </location>
</feature>
<sequence length="125" mass="12878">MLGPLSGLPLPACSAGGAREAPGGRGAELCGRGRGGREGRGRELGPPSWPREKPKSFSRAPYPNWAPGLGRLTLTLPRAPGPGPRALSPAPFALVLLCSAPSIFPHLPPGGRFVNGSRTPDTVQN</sequence>
<gene>
    <name evidence="2" type="ORF">mPipKuh1_009015</name>
</gene>
<dbReference type="AlphaFoldDB" id="A0A7J8A8U4"/>
<organism evidence="2 3">
    <name type="scientific">Pipistrellus kuhlii</name>
    <name type="common">Kuhl's pipistrelle</name>
    <dbReference type="NCBI Taxonomy" id="59472"/>
    <lineage>
        <taxon>Eukaryota</taxon>
        <taxon>Metazoa</taxon>
        <taxon>Chordata</taxon>
        <taxon>Craniata</taxon>
        <taxon>Vertebrata</taxon>
        <taxon>Euteleostomi</taxon>
        <taxon>Mammalia</taxon>
        <taxon>Eutheria</taxon>
        <taxon>Laurasiatheria</taxon>
        <taxon>Chiroptera</taxon>
        <taxon>Yangochiroptera</taxon>
        <taxon>Vespertilionidae</taxon>
        <taxon>Pipistrellus</taxon>
    </lineage>
</organism>
<keyword evidence="3" id="KW-1185">Reference proteome</keyword>
<dbReference type="Proteomes" id="UP000558488">
    <property type="component" value="Unassembled WGS sequence"/>
</dbReference>